<dbReference type="AlphaFoldDB" id="A0A2G1QUE8"/>
<comment type="similarity">
    <text evidence="2">Belongs to the bacterial solute-binding protein 5 family.</text>
</comment>
<feature type="domain" description="Solute-binding protein family 5" evidence="5">
    <location>
        <begin position="118"/>
        <end position="525"/>
    </location>
</feature>
<comment type="subcellular location">
    <subcellularLocation>
        <location evidence="1">Periplasm</location>
    </subcellularLocation>
</comment>
<protein>
    <recommendedName>
        <fullName evidence="5">Solute-binding protein family 5 domain-containing protein</fullName>
    </recommendedName>
</protein>
<reference evidence="6 7" key="1">
    <citation type="submission" date="2017-10" db="EMBL/GenBank/DDBJ databases">
        <title>Sedimentibacterium mangrovi gen. nov., sp. nov., a novel member of family Phyllobacteriacea isolated from mangrove sediment.</title>
        <authorList>
            <person name="Liao H."/>
            <person name="Tian Y."/>
        </authorList>
    </citation>
    <scope>NUCLEOTIDE SEQUENCE [LARGE SCALE GENOMIC DNA]</scope>
    <source>
        <strain evidence="6 7">X9-2-2</strain>
    </source>
</reference>
<dbReference type="Pfam" id="PF00496">
    <property type="entry name" value="SBP_bac_5"/>
    <property type="match status" value="1"/>
</dbReference>
<accession>A0A2G1QUE8</accession>
<dbReference type="PANTHER" id="PTHR30290">
    <property type="entry name" value="PERIPLASMIC BINDING COMPONENT OF ABC TRANSPORTER"/>
    <property type="match status" value="1"/>
</dbReference>
<feature type="signal peptide" evidence="4">
    <location>
        <begin position="1"/>
        <end position="29"/>
    </location>
</feature>
<evidence type="ECO:0000256" key="2">
    <source>
        <dbReference type="ARBA" id="ARBA00005695"/>
    </source>
</evidence>
<evidence type="ECO:0000256" key="3">
    <source>
        <dbReference type="ARBA" id="ARBA00022729"/>
    </source>
</evidence>
<dbReference type="Gene3D" id="3.40.190.10">
    <property type="entry name" value="Periplasmic binding protein-like II"/>
    <property type="match status" value="1"/>
</dbReference>
<dbReference type="EMBL" id="PDVP01000001">
    <property type="protein sequence ID" value="PHP69090.1"/>
    <property type="molecule type" value="Genomic_DNA"/>
</dbReference>
<sequence>MAHETTRRRFLTLAGSAAAMPLLPLPGLAALPDNEPLHGLSAFGSFKYPPGFEQFDYADPGAPSGGTFNFSPPNWAYNQGAQTFDTLNSFTFRGNAPMRMELCFDSLMERALDEPDAIYGLLAESVTISPDRNRYRFRLRDQARFHNGAPVTADDVVFTYMTFKTPEAHPALSQPLRELVRAEAVDPFTVDLVFSGSQSDRTILTAATFPILQKAFFDGMAFDQTRMTALMASGPYRVAEAQAGLFVEYERVPDYWGRDLPVMRGQFHFDRIRIDYYRDRQAGFEAFKKGITLFREEFTSKTWATEYDFPALAEGKVVKRTFDREKFASMQGWAVNRRRPHLADRRMAEAINLCFDFEWTREKLFYGSYERSQSLFTGSDFIAEGPPSDAELRLLEPLREGLPEEVFGDPVTMPVSDGSGRDRRLLSQAARLLGDMGFRRTSEGMLADATGKTLTLEILVRDQTFVRVLQPFIENLRAVGFDAASRMVDASQFETRLRDYDFDMVGIALNHGATPTREGLALIFSAEAAAAPGTRNLPGTADPAVDALLDSVGAAKSREDLTIAMRALDRVLRARRDWIPNWHAANHRTAYWDMFGFDENKPDYGFSPERLWWMDEEKARAIGKA</sequence>
<organism evidence="6 7">
    <name type="scientific">Zhengella mangrovi</name>
    <dbReference type="NCBI Taxonomy" id="1982044"/>
    <lineage>
        <taxon>Bacteria</taxon>
        <taxon>Pseudomonadati</taxon>
        <taxon>Pseudomonadota</taxon>
        <taxon>Alphaproteobacteria</taxon>
        <taxon>Hyphomicrobiales</taxon>
        <taxon>Notoacmeibacteraceae</taxon>
        <taxon>Zhengella</taxon>
    </lineage>
</organism>
<evidence type="ECO:0000256" key="4">
    <source>
        <dbReference type="SAM" id="SignalP"/>
    </source>
</evidence>
<evidence type="ECO:0000313" key="6">
    <source>
        <dbReference type="EMBL" id="PHP69090.1"/>
    </source>
</evidence>
<evidence type="ECO:0000256" key="1">
    <source>
        <dbReference type="ARBA" id="ARBA00004418"/>
    </source>
</evidence>
<evidence type="ECO:0000313" key="7">
    <source>
        <dbReference type="Proteomes" id="UP000221168"/>
    </source>
</evidence>
<dbReference type="Proteomes" id="UP000221168">
    <property type="component" value="Unassembled WGS sequence"/>
</dbReference>
<dbReference type="InterPro" id="IPR000914">
    <property type="entry name" value="SBP_5_dom"/>
</dbReference>
<proteinExistence type="inferred from homology"/>
<dbReference type="InterPro" id="IPR006311">
    <property type="entry name" value="TAT_signal"/>
</dbReference>
<gene>
    <name evidence="6" type="ORF">CSC94_03710</name>
</gene>
<dbReference type="PIRSF" id="PIRSF002741">
    <property type="entry name" value="MppA"/>
    <property type="match status" value="1"/>
</dbReference>
<dbReference type="PANTHER" id="PTHR30290:SF64">
    <property type="entry name" value="ABC TRANSPORTER PERIPLASMIC BINDING PROTEIN"/>
    <property type="match status" value="1"/>
</dbReference>
<feature type="chain" id="PRO_5013652731" description="Solute-binding protein family 5 domain-containing protein" evidence="4">
    <location>
        <begin position="30"/>
        <end position="625"/>
    </location>
</feature>
<dbReference type="GO" id="GO:0030288">
    <property type="term" value="C:outer membrane-bounded periplasmic space"/>
    <property type="evidence" value="ECO:0007669"/>
    <property type="project" value="TreeGrafter"/>
</dbReference>
<dbReference type="RefSeq" id="WP_099303815.1">
    <property type="nucleotide sequence ID" value="NZ_PDVP01000001.1"/>
</dbReference>
<name>A0A2G1QUE8_9HYPH</name>
<dbReference type="GO" id="GO:0015833">
    <property type="term" value="P:peptide transport"/>
    <property type="evidence" value="ECO:0007669"/>
    <property type="project" value="TreeGrafter"/>
</dbReference>
<evidence type="ECO:0000259" key="5">
    <source>
        <dbReference type="Pfam" id="PF00496"/>
    </source>
</evidence>
<dbReference type="SUPFAM" id="SSF53850">
    <property type="entry name" value="Periplasmic binding protein-like II"/>
    <property type="match status" value="1"/>
</dbReference>
<dbReference type="GO" id="GO:0042884">
    <property type="term" value="P:microcin transport"/>
    <property type="evidence" value="ECO:0007669"/>
    <property type="project" value="TreeGrafter"/>
</dbReference>
<dbReference type="GO" id="GO:0043190">
    <property type="term" value="C:ATP-binding cassette (ABC) transporter complex"/>
    <property type="evidence" value="ECO:0007669"/>
    <property type="project" value="InterPro"/>
</dbReference>
<dbReference type="InterPro" id="IPR030678">
    <property type="entry name" value="Peptide/Ni-bd"/>
</dbReference>
<dbReference type="GO" id="GO:1904680">
    <property type="term" value="F:peptide transmembrane transporter activity"/>
    <property type="evidence" value="ECO:0007669"/>
    <property type="project" value="TreeGrafter"/>
</dbReference>
<keyword evidence="3 4" id="KW-0732">Signal</keyword>
<dbReference type="CDD" id="cd08497">
    <property type="entry name" value="MbnE-like"/>
    <property type="match status" value="1"/>
</dbReference>
<comment type="caution">
    <text evidence="6">The sequence shown here is derived from an EMBL/GenBank/DDBJ whole genome shotgun (WGS) entry which is preliminary data.</text>
</comment>
<dbReference type="OrthoDB" id="9803988at2"/>
<dbReference type="Gene3D" id="3.10.105.10">
    <property type="entry name" value="Dipeptide-binding Protein, Domain 3"/>
    <property type="match status" value="1"/>
</dbReference>
<keyword evidence="7" id="KW-1185">Reference proteome</keyword>
<dbReference type="PROSITE" id="PS51318">
    <property type="entry name" value="TAT"/>
    <property type="match status" value="1"/>
</dbReference>
<dbReference type="InterPro" id="IPR039424">
    <property type="entry name" value="SBP_5"/>
</dbReference>